<sequence>MARRSILFGTAFLIAALGATMVLLYVQGIETRATAGQDRVEVLVATETIEAGESVADAQAAGKLAKDEVLRDDLVDGALASSASIEDEVALAATYPGQQVIGQQFGAPGSGETLTIPEDRLAISVELTDPARVAGFVAPGSRVAIFASGDPEVYKADGTTQKLAPYTRLLLPEVEVIGVGATSMAALTTTTDEGEQTTEQIPRTILTIAVDQEQAERVIYASRNGDLAFALRTEKSEVSSNRGVTARDIMPEIFAGSAS</sequence>
<dbReference type="Proteomes" id="UP000732378">
    <property type="component" value="Unassembled WGS sequence"/>
</dbReference>
<dbReference type="NCBIfam" id="TIGR03177">
    <property type="entry name" value="pilus_cpaB"/>
    <property type="match status" value="1"/>
</dbReference>
<accession>A0ABS2MF73</accession>
<comment type="caution">
    <text evidence="2">The sequence shown here is derived from an EMBL/GenBank/DDBJ whole genome shotgun (WGS) entry which is preliminary data.</text>
</comment>
<dbReference type="InterPro" id="IPR017592">
    <property type="entry name" value="Pilus_assmbl_Flp-typ_CpaB"/>
</dbReference>
<feature type="domain" description="Flp pilus assembly protein RcpC/CpaB" evidence="1">
    <location>
        <begin position="115"/>
        <end position="232"/>
    </location>
</feature>
<proteinExistence type="predicted"/>
<protein>
    <submittedName>
        <fullName evidence="2">Pilus assembly protein CpaB</fullName>
    </submittedName>
</protein>
<dbReference type="InterPro" id="IPR031571">
    <property type="entry name" value="RcpC_dom"/>
</dbReference>
<gene>
    <name evidence="2" type="ORF">JOE61_003591</name>
</gene>
<name>A0ABS2MF73_9ACTN</name>
<evidence type="ECO:0000313" key="2">
    <source>
        <dbReference type="EMBL" id="MBM7509777.1"/>
    </source>
</evidence>
<evidence type="ECO:0000313" key="3">
    <source>
        <dbReference type="Proteomes" id="UP000732378"/>
    </source>
</evidence>
<dbReference type="EMBL" id="JAFBBZ010000001">
    <property type="protein sequence ID" value="MBM7509777.1"/>
    <property type="molecule type" value="Genomic_DNA"/>
</dbReference>
<reference evidence="2 3" key="1">
    <citation type="submission" date="2021-01" db="EMBL/GenBank/DDBJ databases">
        <title>Sequencing the genomes of 1000 actinobacteria strains.</title>
        <authorList>
            <person name="Klenk H.-P."/>
        </authorList>
    </citation>
    <scope>NUCLEOTIDE SEQUENCE [LARGE SCALE GENOMIC DNA]</scope>
    <source>
        <strain evidence="2 3">DSM 18239</strain>
    </source>
</reference>
<evidence type="ECO:0000259" key="1">
    <source>
        <dbReference type="Pfam" id="PF16976"/>
    </source>
</evidence>
<organism evidence="2 3">
    <name type="scientific">Nocardioides salarius</name>
    <dbReference type="NCBI Taxonomy" id="374513"/>
    <lineage>
        <taxon>Bacteria</taxon>
        <taxon>Bacillati</taxon>
        <taxon>Actinomycetota</taxon>
        <taxon>Actinomycetes</taxon>
        <taxon>Propionibacteriales</taxon>
        <taxon>Nocardioidaceae</taxon>
        <taxon>Nocardioides</taxon>
    </lineage>
</organism>
<dbReference type="RefSeq" id="WP_193667558.1">
    <property type="nucleotide sequence ID" value="NZ_JACDTV010000002.1"/>
</dbReference>
<dbReference type="Pfam" id="PF16976">
    <property type="entry name" value="RcpC"/>
    <property type="match status" value="1"/>
</dbReference>
<keyword evidence="3" id="KW-1185">Reference proteome</keyword>